<feature type="signal peptide" evidence="1">
    <location>
        <begin position="1"/>
        <end position="19"/>
    </location>
</feature>
<dbReference type="GeneID" id="106668611"/>
<feature type="chain" id="PRO_5035295687" evidence="1">
    <location>
        <begin position="20"/>
        <end position="391"/>
    </location>
</feature>
<dbReference type="EnsemblMetazoa" id="XM_014397521.2">
    <property type="protein sequence ID" value="XP_014253007.1"/>
    <property type="gene ID" value="LOC106668611"/>
</dbReference>
<dbReference type="KEGG" id="clec:106668611"/>
<dbReference type="AlphaFoldDB" id="A0A8I6RWL8"/>
<organism evidence="2 3">
    <name type="scientific">Cimex lectularius</name>
    <name type="common">Bed bug</name>
    <name type="synonym">Acanthia lectularia</name>
    <dbReference type="NCBI Taxonomy" id="79782"/>
    <lineage>
        <taxon>Eukaryota</taxon>
        <taxon>Metazoa</taxon>
        <taxon>Ecdysozoa</taxon>
        <taxon>Arthropoda</taxon>
        <taxon>Hexapoda</taxon>
        <taxon>Insecta</taxon>
        <taxon>Pterygota</taxon>
        <taxon>Neoptera</taxon>
        <taxon>Paraneoptera</taxon>
        <taxon>Hemiptera</taxon>
        <taxon>Heteroptera</taxon>
        <taxon>Panheteroptera</taxon>
        <taxon>Cimicomorpha</taxon>
        <taxon>Cimicidae</taxon>
        <taxon>Cimex</taxon>
    </lineage>
</organism>
<evidence type="ECO:0000313" key="2">
    <source>
        <dbReference type="EnsemblMetazoa" id="XP_014253007.1"/>
    </source>
</evidence>
<evidence type="ECO:0000313" key="3">
    <source>
        <dbReference type="Proteomes" id="UP000494040"/>
    </source>
</evidence>
<dbReference type="RefSeq" id="XP_014253007.1">
    <property type="nucleotide sequence ID" value="XM_014397521.2"/>
</dbReference>
<dbReference type="Proteomes" id="UP000494040">
    <property type="component" value="Unassembled WGS sequence"/>
</dbReference>
<name>A0A8I6RWL8_CIMLE</name>
<dbReference type="OMA" id="HKSHAWV"/>
<sequence length="391" mass="44305">MRIRLSTIIASFLLSAVRAEETDFAELASNFLQESLKNGDVLGKIAEGLGGNGALNAFASAMAGDGKGEAPPLHLLASFLPMLLNQNQGHKHSDDPMIEDASGHKDFESATDRIVGALGLVWDLIKETDYVKSVQHHPAVKSVIEYVGSISNPLEMLDNYLEIVENPTSRKEVLKMLVSKFTKFLKALPNEEAEKVYTMQLAIMVNNLLRQNGYKEHEMFHPGRHIEDSISNVINNIAQKELSLPIKSDLIVRPLFSKLRELIALARQHDPNDKMLQERLVNLFNSELFESFLRTWRAHKYSSQHHMCDKYLLCELNRQEHHTNFMVKPVITKITSVISAWFLSGQTGTPFNELYDAAFSGYNCELRFPQNCRAFHEHDLRATKTYVHTEL</sequence>
<proteinExistence type="predicted"/>
<evidence type="ECO:0000256" key="1">
    <source>
        <dbReference type="SAM" id="SignalP"/>
    </source>
</evidence>
<dbReference type="OrthoDB" id="6339459at2759"/>
<protein>
    <submittedName>
        <fullName evidence="2">Uncharacterized protein</fullName>
    </submittedName>
</protein>
<accession>A0A8I6RWL8</accession>
<reference evidence="2" key="1">
    <citation type="submission" date="2022-01" db="UniProtKB">
        <authorList>
            <consortium name="EnsemblMetazoa"/>
        </authorList>
    </citation>
    <scope>IDENTIFICATION</scope>
</reference>
<keyword evidence="3" id="KW-1185">Reference proteome</keyword>
<keyword evidence="1" id="KW-0732">Signal</keyword>